<keyword evidence="14" id="KW-0963">Cytoplasm</keyword>
<dbReference type="Pfam" id="PF04055">
    <property type="entry name" value="Radical_SAM"/>
    <property type="match status" value="1"/>
</dbReference>
<dbReference type="EMBL" id="CP001631">
    <property type="protein sequence ID" value="ACU53608.1"/>
    <property type="molecule type" value="Genomic_DNA"/>
</dbReference>
<dbReference type="PANTHER" id="PTHR43020">
    <property type="entry name" value="CDK5 REGULATORY SUBUNIT-ASSOCIATED PROTEIN 1"/>
    <property type="match status" value="1"/>
</dbReference>
<protein>
    <recommendedName>
        <fullName evidence="11 14">tRNA-2-methylthio-N(6)-dimethylallyladenosine synthase</fullName>
        <ecNumber evidence="9 14">2.8.4.3</ecNumber>
    </recommendedName>
    <alternativeName>
        <fullName evidence="13 14">(Dimethylallyl)adenosine tRNA methylthiotransferase MiaB</fullName>
    </alternativeName>
    <alternativeName>
        <fullName evidence="12 14">tRNA-i(6)A37 methylthiotransferase</fullName>
    </alternativeName>
</protein>
<dbReference type="SFLD" id="SFLDG01082">
    <property type="entry name" value="B12-binding_domain_containing"/>
    <property type="match status" value="1"/>
</dbReference>
<evidence type="ECO:0000256" key="5">
    <source>
        <dbReference type="ARBA" id="ARBA00022694"/>
    </source>
</evidence>
<feature type="binding site" evidence="14">
    <location>
        <position position="161"/>
    </location>
    <ligand>
        <name>[4Fe-4S] cluster</name>
        <dbReference type="ChEBI" id="CHEBI:49883"/>
        <label>2</label>
        <note>4Fe-4S-S-AdoMet</note>
    </ligand>
</feature>
<evidence type="ECO:0000313" key="18">
    <source>
        <dbReference type="EMBL" id="ACU53608.1"/>
    </source>
</evidence>
<evidence type="ECO:0000256" key="12">
    <source>
        <dbReference type="ARBA" id="ARBA00080698"/>
    </source>
</evidence>
<feature type="domain" description="TRAM" evidence="15">
    <location>
        <begin position="411"/>
        <end position="476"/>
    </location>
</feature>
<dbReference type="InterPro" id="IPR013848">
    <property type="entry name" value="Methylthiotransferase_N"/>
</dbReference>
<feature type="binding site" evidence="14">
    <location>
        <position position="48"/>
    </location>
    <ligand>
        <name>[4Fe-4S] cluster</name>
        <dbReference type="ChEBI" id="CHEBI:49883"/>
        <label>1</label>
    </ligand>
</feature>
<comment type="function">
    <text evidence="1 14">Catalyzes the methylthiolation of N6-(dimethylallyl)adenosine (i(6)A), leading to the formation of 2-methylthio-N6-(dimethylallyl)adenosine (ms(2)i(6)A) at position 37 in tRNAs that read codons beginning with uridine.</text>
</comment>
<dbReference type="GO" id="GO:0046872">
    <property type="term" value="F:metal ion binding"/>
    <property type="evidence" value="ECO:0007669"/>
    <property type="project" value="UniProtKB-KW"/>
</dbReference>
<evidence type="ECO:0000256" key="10">
    <source>
        <dbReference type="ARBA" id="ARBA00051425"/>
    </source>
</evidence>
<dbReference type="InterPro" id="IPR038135">
    <property type="entry name" value="Methylthiotransferase_N_sf"/>
</dbReference>
<feature type="binding site" evidence="14">
    <location>
        <position position="165"/>
    </location>
    <ligand>
        <name>[4Fe-4S] cluster</name>
        <dbReference type="ChEBI" id="CHEBI:49883"/>
        <label>2</label>
        <note>4Fe-4S-S-AdoMet</note>
    </ligand>
</feature>
<evidence type="ECO:0000256" key="3">
    <source>
        <dbReference type="ARBA" id="ARBA00022679"/>
    </source>
</evidence>
<keyword evidence="5 14" id="KW-0819">tRNA processing</keyword>
<dbReference type="InterPro" id="IPR006638">
    <property type="entry name" value="Elp3/MiaA/NifB-like_rSAM"/>
</dbReference>
<dbReference type="InterPro" id="IPR006463">
    <property type="entry name" value="MiaB_methiolase"/>
</dbReference>
<keyword evidence="19" id="KW-1185">Reference proteome</keyword>
<feature type="domain" description="MTTase N-terminal" evidence="16">
    <location>
        <begin position="3"/>
        <end position="119"/>
    </location>
</feature>
<evidence type="ECO:0000259" key="16">
    <source>
        <dbReference type="PROSITE" id="PS51449"/>
    </source>
</evidence>
<dbReference type="Pfam" id="PF01938">
    <property type="entry name" value="TRAM"/>
    <property type="match status" value="1"/>
</dbReference>
<dbReference type="Gene3D" id="3.80.30.20">
    <property type="entry name" value="tm_1862 like domain"/>
    <property type="match status" value="1"/>
</dbReference>
<dbReference type="GO" id="GO:0035597">
    <property type="term" value="F:tRNA-2-methylthio-N(6)-dimethylallyladenosine(37) synthase activity"/>
    <property type="evidence" value="ECO:0007669"/>
    <property type="project" value="UniProtKB-EC"/>
</dbReference>
<dbReference type="Pfam" id="PF00919">
    <property type="entry name" value="UPF0004"/>
    <property type="match status" value="1"/>
</dbReference>
<dbReference type="PROSITE" id="PS51449">
    <property type="entry name" value="MTTASE_N"/>
    <property type="match status" value="1"/>
</dbReference>
<dbReference type="InterPro" id="IPR005839">
    <property type="entry name" value="Methylthiotransferase"/>
</dbReference>
<dbReference type="PROSITE" id="PS01278">
    <property type="entry name" value="MTTASE_RADICAL"/>
    <property type="match status" value="1"/>
</dbReference>
<evidence type="ECO:0000256" key="7">
    <source>
        <dbReference type="ARBA" id="ARBA00023004"/>
    </source>
</evidence>
<dbReference type="PANTHER" id="PTHR43020:SF2">
    <property type="entry name" value="MITOCHONDRIAL TRNA METHYLTHIOTRANSFERASE CDK5RAP1"/>
    <property type="match status" value="1"/>
</dbReference>
<evidence type="ECO:0000256" key="8">
    <source>
        <dbReference type="ARBA" id="ARBA00023014"/>
    </source>
</evidence>
<feature type="binding site" evidence="14">
    <location>
        <position position="12"/>
    </location>
    <ligand>
        <name>[4Fe-4S] cluster</name>
        <dbReference type="ChEBI" id="CHEBI:49883"/>
        <label>1</label>
    </ligand>
</feature>
<dbReference type="InterPro" id="IPR023404">
    <property type="entry name" value="rSAM_horseshoe"/>
</dbReference>
<dbReference type="GO" id="GO:0016491">
    <property type="term" value="F:oxidoreductase activity"/>
    <property type="evidence" value="ECO:0007669"/>
    <property type="project" value="UniProtKB-KW"/>
</dbReference>
<evidence type="ECO:0000256" key="13">
    <source>
        <dbReference type="ARBA" id="ARBA00081141"/>
    </source>
</evidence>
<dbReference type="KEGG" id="afo:Afer_0654"/>
<dbReference type="AlphaFoldDB" id="C7LY00"/>
<dbReference type="Gene3D" id="3.40.50.12160">
    <property type="entry name" value="Methylthiotransferase, N-terminal domain"/>
    <property type="match status" value="1"/>
</dbReference>
<dbReference type="SUPFAM" id="SSF102114">
    <property type="entry name" value="Radical SAM enzymes"/>
    <property type="match status" value="1"/>
</dbReference>
<keyword evidence="2 14" id="KW-0004">4Fe-4S</keyword>
<reference evidence="18 19" key="1">
    <citation type="journal article" date="2009" name="Stand. Genomic Sci.">
        <title>Complete genome sequence of Acidimicrobium ferrooxidans type strain (ICP).</title>
        <authorList>
            <person name="Clum A."/>
            <person name="Nolan M."/>
            <person name="Lang E."/>
            <person name="Glavina Del Rio T."/>
            <person name="Tice H."/>
            <person name="Copeland A."/>
            <person name="Cheng J.F."/>
            <person name="Lucas S."/>
            <person name="Chen F."/>
            <person name="Bruce D."/>
            <person name="Goodwin L."/>
            <person name="Pitluck S."/>
            <person name="Ivanova N."/>
            <person name="Mavrommatis K."/>
            <person name="Mikhailova N."/>
            <person name="Pati A."/>
            <person name="Chen A."/>
            <person name="Palaniappan K."/>
            <person name="Goker M."/>
            <person name="Spring S."/>
            <person name="Land M."/>
            <person name="Hauser L."/>
            <person name="Chang Y.J."/>
            <person name="Jeffries C.C."/>
            <person name="Chain P."/>
            <person name="Bristow J."/>
            <person name="Eisen J.A."/>
            <person name="Markowitz V."/>
            <person name="Hugenholtz P."/>
            <person name="Kyrpides N.C."/>
            <person name="Klenk H.P."/>
            <person name="Lapidus A."/>
        </authorList>
    </citation>
    <scope>NUCLEOTIDE SEQUENCE [LARGE SCALE GENOMIC DNA]</scope>
    <source>
        <strain evidence="19">DSM 10331 / JCM 15462 / NBRC 103882 / ICP</strain>
    </source>
</reference>
<dbReference type="PROSITE" id="PS50926">
    <property type="entry name" value="TRAM"/>
    <property type="match status" value="1"/>
</dbReference>
<dbReference type="RefSeq" id="WP_015798103.1">
    <property type="nucleotide sequence ID" value="NC_013124.1"/>
</dbReference>
<evidence type="ECO:0000256" key="1">
    <source>
        <dbReference type="ARBA" id="ARBA00003234"/>
    </source>
</evidence>
<dbReference type="SFLD" id="SFLDS00029">
    <property type="entry name" value="Radical_SAM"/>
    <property type="match status" value="1"/>
</dbReference>
<dbReference type="SFLD" id="SFLDG01061">
    <property type="entry name" value="methylthiotransferase"/>
    <property type="match status" value="1"/>
</dbReference>
<dbReference type="CDD" id="cd01335">
    <property type="entry name" value="Radical_SAM"/>
    <property type="match status" value="1"/>
</dbReference>
<dbReference type="HOGENOM" id="CLU_018697_2_0_11"/>
<keyword evidence="4 14" id="KW-0949">S-adenosyl-L-methionine</keyword>
<feature type="domain" description="Radical SAM core" evidence="17">
    <location>
        <begin position="147"/>
        <end position="408"/>
    </location>
</feature>
<accession>C7LY00</accession>
<dbReference type="FunFam" id="3.80.30.20:FF:000001">
    <property type="entry name" value="tRNA-2-methylthio-N(6)-dimethylallyladenosine synthase 2"/>
    <property type="match status" value="1"/>
</dbReference>
<keyword evidence="3 14" id="KW-0808">Transferase</keyword>
<keyword evidence="18" id="KW-0560">Oxidoreductase</keyword>
<evidence type="ECO:0000256" key="6">
    <source>
        <dbReference type="ARBA" id="ARBA00022723"/>
    </source>
</evidence>
<feature type="binding site" evidence="14">
    <location>
        <position position="168"/>
    </location>
    <ligand>
        <name>[4Fe-4S] cluster</name>
        <dbReference type="ChEBI" id="CHEBI:49883"/>
        <label>2</label>
        <note>4Fe-4S-S-AdoMet</note>
    </ligand>
</feature>
<dbReference type="EC" id="2.8.4.3" evidence="9 14"/>
<dbReference type="HAMAP" id="MF_01864">
    <property type="entry name" value="tRNA_metthiotr_MiaB"/>
    <property type="match status" value="1"/>
</dbReference>
<proteinExistence type="inferred from homology"/>
<dbReference type="InterPro" id="IPR020612">
    <property type="entry name" value="Methylthiotransferase_CS"/>
</dbReference>
<dbReference type="STRING" id="525909.Afer_0654"/>
<dbReference type="eggNOG" id="COG0621">
    <property type="taxonomic scope" value="Bacteria"/>
</dbReference>
<evidence type="ECO:0000259" key="15">
    <source>
        <dbReference type="PROSITE" id="PS50926"/>
    </source>
</evidence>
<comment type="cofactor">
    <cofactor evidence="14">
        <name>[4Fe-4S] cluster</name>
        <dbReference type="ChEBI" id="CHEBI:49883"/>
    </cofactor>
    <text evidence="14">Binds 2 [4Fe-4S] clusters. One cluster is coordinated with 3 cysteines and an exchangeable S-adenosyl-L-methionine.</text>
</comment>
<evidence type="ECO:0000256" key="11">
    <source>
        <dbReference type="ARBA" id="ARBA00068570"/>
    </source>
</evidence>
<evidence type="ECO:0000256" key="4">
    <source>
        <dbReference type="ARBA" id="ARBA00022691"/>
    </source>
</evidence>
<evidence type="ECO:0000256" key="9">
    <source>
        <dbReference type="ARBA" id="ARBA00033765"/>
    </source>
</evidence>
<dbReference type="InterPro" id="IPR007197">
    <property type="entry name" value="rSAM"/>
</dbReference>
<dbReference type="InterPro" id="IPR002792">
    <property type="entry name" value="TRAM_dom"/>
</dbReference>
<evidence type="ECO:0000259" key="17">
    <source>
        <dbReference type="PROSITE" id="PS51918"/>
    </source>
</evidence>
<gene>
    <name evidence="14" type="primary">miaB</name>
    <name evidence="18" type="ordered locus">Afer_0654</name>
</gene>
<keyword evidence="8 14" id="KW-0411">Iron-sulfur</keyword>
<dbReference type="GO" id="GO:0005829">
    <property type="term" value="C:cytosol"/>
    <property type="evidence" value="ECO:0007669"/>
    <property type="project" value="TreeGrafter"/>
</dbReference>
<comment type="subcellular location">
    <subcellularLocation>
        <location evidence="14">Cytoplasm</location>
    </subcellularLocation>
</comment>
<evidence type="ECO:0000313" key="19">
    <source>
        <dbReference type="Proteomes" id="UP000000771"/>
    </source>
</evidence>
<feature type="binding site" evidence="14">
    <location>
        <position position="82"/>
    </location>
    <ligand>
        <name>[4Fe-4S] cluster</name>
        <dbReference type="ChEBI" id="CHEBI:49883"/>
        <label>1</label>
    </ligand>
</feature>
<dbReference type="FunFam" id="3.40.50.12160:FF:000003">
    <property type="entry name" value="CDK5 regulatory subunit-associated protein 1"/>
    <property type="match status" value="1"/>
</dbReference>
<dbReference type="SFLD" id="SFLDF00273">
    <property type="entry name" value="(dimethylallyl)adenosine_tRNA"/>
    <property type="match status" value="1"/>
</dbReference>
<dbReference type="PROSITE" id="PS51918">
    <property type="entry name" value="RADICAL_SAM"/>
    <property type="match status" value="1"/>
</dbReference>
<dbReference type="SMART" id="SM00729">
    <property type="entry name" value="Elp3"/>
    <property type="match status" value="1"/>
</dbReference>
<comment type="similarity">
    <text evidence="14">Belongs to the methylthiotransferase family. MiaB subfamily.</text>
</comment>
<name>C7LY00_ACIFD</name>
<dbReference type="Proteomes" id="UP000000771">
    <property type="component" value="Chromosome"/>
</dbReference>
<keyword evidence="6 14" id="KW-0479">Metal-binding</keyword>
<evidence type="ECO:0000256" key="2">
    <source>
        <dbReference type="ARBA" id="ARBA00022485"/>
    </source>
</evidence>
<comment type="catalytic activity">
    <reaction evidence="10 14">
        <text>N(6)-dimethylallyladenosine(37) in tRNA + (sulfur carrier)-SH + AH2 + 2 S-adenosyl-L-methionine = 2-methylsulfanyl-N(6)-dimethylallyladenosine(37) in tRNA + (sulfur carrier)-H + 5'-deoxyadenosine + L-methionine + A + S-adenosyl-L-homocysteine + 2 H(+)</text>
        <dbReference type="Rhea" id="RHEA:37067"/>
        <dbReference type="Rhea" id="RHEA-COMP:10375"/>
        <dbReference type="Rhea" id="RHEA-COMP:10376"/>
        <dbReference type="Rhea" id="RHEA-COMP:14737"/>
        <dbReference type="Rhea" id="RHEA-COMP:14739"/>
        <dbReference type="ChEBI" id="CHEBI:13193"/>
        <dbReference type="ChEBI" id="CHEBI:15378"/>
        <dbReference type="ChEBI" id="CHEBI:17319"/>
        <dbReference type="ChEBI" id="CHEBI:17499"/>
        <dbReference type="ChEBI" id="CHEBI:29917"/>
        <dbReference type="ChEBI" id="CHEBI:57844"/>
        <dbReference type="ChEBI" id="CHEBI:57856"/>
        <dbReference type="ChEBI" id="CHEBI:59789"/>
        <dbReference type="ChEBI" id="CHEBI:64428"/>
        <dbReference type="ChEBI" id="CHEBI:74415"/>
        <dbReference type="ChEBI" id="CHEBI:74417"/>
        <dbReference type="EC" id="2.8.4.3"/>
    </reaction>
</comment>
<keyword evidence="7 14" id="KW-0408">Iron</keyword>
<dbReference type="OrthoDB" id="9805215at2"/>
<comment type="subunit">
    <text evidence="14">Monomer.</text>
</comment>
<dbReference type="NCBIfam" id="TIGR00089">
    <property type="entry name" value="MiaB/RimO family radical SAM methylthiotransferase"/>
    <property type="match status" value="1"/>
</dbReference>
<organism evidence="18 19">
    <name type="scientific">Acidimicrobium ferrooxidans (strain DSM 10331 / JCM 15462 / NBRC 103882 / ICP)</name>
    <dbReference type="NCBI Taxonomy" id="525909"/>
    <lineage>
        <taxon>Bacteria</taxon>
        <taxon>Bacillati</taxon>
        <taxon>Actinomycetota</taxon>
        <taxon>Acidimicrobiia</taxon>
        <taxon>Acidimicrobiales</taxon>
        <taxon>Acidimicrobiaceae</taxon>
        <taxon>Acidimicrobium</taxon>
    </lineage>
</organism>
<evidence type="ECO:0000256" key="14">
    <source>
        <dbReference type="HAMAP-Rule" id="MF_01864"/>
    </source>
</evidence>
<sequence>MPSSYVVRTFGCQMNEHDSERIAGVLEGLGLTRGDDPADASVVVFNTCTIRANADERFFGQVNQLREARRRNPSMRIVVAGCLAQGEGAGLLERAPHVDVIVGTHQVGRLAELLGAADGAEAVVDVREPEPGSVGLDDPTPWGEAVSEEPWRAWVTIQVGCDNRCAFCIVPRVRGPEASRPFDAIVAEVRELAARGVSEVTLLGQNVNSYGRDLVLAMRRAEDERERAQVASRSGVAFLGQGVPRVRPLFADLVRAVGAVPGIRRVRFTSPHPKDMRTETFQAMAETPTVCESLHFPLQSGSDRILAAMHRGYSADRFLAKLAEARATIDDLAVSTDIIVGFPGETDADFEATLEVAAEAAFDLAYTFIYSPRPGTEAAALVDRFVDPDVVHERFDRLVRVTERSAAAAHRARVGRDEEILIEGPSRKDPRTATARTRQHKLVHIPGLDARALGGRYGRARIVDARAHYLIGEIIDVEPGESSLVVP</sequence>
<dbReference type="InterPro" id="IPR058240">
    <property type="entry name" value="rSAM_sf"/>
</dbReference>
<dbReference type="GO" id="GO:0051539">
    <property type="term" value="F:4 iron, 4 sulfur cluster binding"/>
    <property type="evidence" value="ECO:0007669"/>
    <property type="project" value="UniProtKB-UniRule"/>
</dbReference>